<dbReference type="SMART" id="SM00303">
    <property type="entry name" value="GPS"/>
    <property type="match status" value="1"/>
</dbReference>
<protein>
    <recommendedName>
        <fullName evidence="7">GAIN-B domain-containing protein</fullName>
    </recommendedName>
</protein>
<feature type="compositionally biased region" description="Low complexity" evidence="6">
    <location>
        <begin position="266"/>
        <end position="306"/>
    </location>
</feature>
<dbReference type="PROSITE" id="PS50221">
    <property type="entry name" value="GAIN_B"/>
    <property type="match status" value="1"/>
</dbReference>
<dbReference type="AlphaFoldDB" id="A0AAW0X4D8"/>
<evidence type="ECO:0000256" key="2">
    <source>
        <dbReference type="ARBA" id="ARBA00022692"/>
    </source>
</evidence>
<dbReference type="Pfam" id="PF01825">
    <property type="entry name" value="GPS"/>
    <property type="match status" value="1"/>
</dbReference>
<feature type="region of interest" description="Disordered" evidence="6">
    <location>
        <begin position="1"/>
        <end position="33"/>
    </location>
</feature>
<feature type="non-terminal residue" evidence="8">
    <location>
        <position position="698"/>
    </location>
</feature>
<keyword evidence="9" id="KW-1185">Reference proteome</keyword>
<dbReference type="InterPro" id="IPR057244">
    <property type="entry name" value="GAIN_B"/>
</dbReference>
<evidence type="ECO:0000256" key="3">
    <source>
        <dbReference type="ARBA" id="ARBA00022989"/>
    </source>
</evidence>
<evidence type="ECO:0000313" key="8">
    <source>
        <dbReference type="EMBL" id="KAK8734061.1"/>
    </source>
</evidence>
<evidence type="ECO:0000256" key="5">
    <source>
        <dbReference type="ARBA" id="ARBA00023157"/>
    </source>
</evidence>
<dbReference type="PANTHER" id="PTHR12011:SF347">
    <property type="entry name" value="FI21270P1-RELATED"/>
    <property type="match status" value="1"/>
</dbReference>
<organism evidence="8 9">
    <name type="scientific">Cherax quadricarinatus</name>
    <name type="common">Australian red claw crayfish</name>
    <dbReference type="NCBI Taxonomy" id="27406"/>
    <lineage>
        <taxon>Eukaryota</taxon>
        <taxon>Metazoa</taxon>
        <taxon>Ecdysozoa</taxon>
        <taxon>Arthropoda</taxon>
        <taxon>Crustacea</taxon>
        <taxon>Multicrustacea</taxon>
        <taxon>Malacostraca</taxon>
        <taxon>Eumalacostraca</taxon>
        <taxon>Eucarida</taxon>
        <taxon>Decapoda</taxon>
        <taxon>Pleocyemata</taxon>
        <taxon>Astacidea</taxon>
        <taxon>Parastacoidea</taxon>
        <taxon>Parastacidae</taxon>
        <taxon>Cherax</taxon>
    </lineage>
</organism>
<evidence type="ECO:0000256" key="4">
    <source>
        <dbReference type="ARBA" id="ARBA00023136"/>
    </source>
</evidence>
<feature type="domain" description="GAIN-B" evidence="7">
    <location>
        <begin position="511"/>
        <end position="698"/>
    </location>
</feature>
<evidence type="ECO:0000313" key="9">
    <source>
        <dbReference type="Proteomes" id="UP001445076"/>
    </source>
</evidence>
<evidence type="ECO:0000259" key="7">
    <source>
        <dbReference type="PROSITE" id="PS50221"/>
    </source>
</evidence>
<comment type="caution">
    <text evidence="8">The sequence shown here is derived from an EMBL/GenBank/DDBJ whole genome shotgun (WGS) entry which is preliminary data.</text>
</comment>
<keyword evidence="3" id="KW-1133">Transmembrane helix</keyword>
<name>A0AAW0X4D8_CHEQU</name>
<keyword evidence="2" id="KW-0812">Transmembrane</keyword>
<dbReference type="EMBL" id="JARKIK010000051">
    <property type="protein sequence ID" value="KAK8734061.1"/>
    <property type="molecule type" value="Genomic_DNA"/>
</dbReference>
<reference evidence="8 9" key="1">
    <citation type="journal article" date="2024" name="BMC Genomics">
        <title>Genome assembly of redclaw crayfish (Cherax quadricarinatus) provides insights into its immune adaptation and hypoxia tolerance.</title>
        <authorList>
            <person name="Liu Z."/>
            <person name="Zheng J."/>
            <person name="Li H."/>
            <person name="Fang K."/>
            <person name="Wang S."/>
            <person name="He J."/>
            <person name="Zhou D."/>
            <person name="Weng S."/>
            <person name="Chi M."/>
            <person name="Gu Z."/>
            <person name="He J."/>
            <person name="Li F."/>
            <person name="Wang M."/>
        </authorList>
    </citation>
    <scope>NUCLEOTIDE SEQUENCE [LARGE SCALE GENOMIC DNA]</scope>
    <source>
        <strain evidence="8">ZL_2023a</strain>
    </source>
</reference>
<dbReference type="InterPro" id="IPR046338">
    <property type="entry name" value="GAIN_dom_sf"/>
</dbReference>
<dbReference type="InterPro" id="IPR000203">
    <property type="entry name" value="GPS"/>
</dbReference>
<dbReference type="Proteomes" id="UP001445076">
    <property type="component" value="Unassembled WGS sequence"/>
</dbReference>
<evidence type="ECO:0000256" key="1">
    <source>
        <dbReference type="ARBA" id="ARBA00004370"/>
    </source>
</evidence>
<sequence length="698" mass="76256">KNTRSHPAEMAGNKRETKVSALSSTLPDKDHASVTSKIQTSDLDLVIPVTVYNASATNFDDVKIRAGVEVVTNAFYDSSSTISCSCYKSEPCKNQETGNSYRIYELTRKVSVSEAVEYVDSEVCVGQERRVGIESAEEFNFLLNCLLCNINTNFGATKNKTNILTSGIMSVKTHYETPVEVLTHHNGMGWNTSVDHKIPSEVVLLNKSTGLPEENARVPPGTYTLLLLGNNQQMCSDDNDTYRRWGLLSYKAKSPDYVLCETPSSTTTFTTTTTTSQTTTPVSPTPTTTTGAATTTSSTTTTSTTTDEGCCQMLQERETPGNTQAAATPGNTQAAATFNIPLGGQVCPGQVVEVACPPGYSGTRTLTCHLPGPALVVIQDSCVLQWIIDVQDKIYSGNYSAVTIADQVKNNTGQHQQMTYNDLNTLNTVVHNLSILCQHQMQGVEEAEVRVSLAKNYTSKLVAITGDVITVSTSWSSLTKEEAGQLGSPLLSNLENSGFILAEQMTQDTVTFLDPQLNMTVLSMPRGELSGAELFFPGVEASTYLHLPKNFESLLPEGETQARMVGFILRQDAASRVLPASLSRSVPYAEYKVINSAVVSMSLGESGHTINFTSLEEGVIFRLYHTQQESGPYFRDLYRERREGEAATPVPATARCVYWDSYYSMWAPEGCDLVNTTNEVTYCWCQHLTMIAILTDIH</sequence>
<dbReference type="PANTHER" id="PTHR12011">
    <property type="entry name" value="ADHESION G-PROTEIN COUPLED RECEPTOR"/>
    <property type="match status" value="1"/>
</dbReference>
<keyword evidence="5" id="KW-1015">Disulfide bond</keyword>
<dbReference type="GO" id="GO:0005886">
    <property type="term" value="C:plasma membrane"/>
    <property type="evidence" value="ECO:0007669"/>
    <property type="project" value="TreeGrafter"/>
</dbReference>
<gene>
    <name evidence="8" type="ORF">OTU49_005994</name>
</gene>
<evidence type="ECO:0000256" key="6">
    <source>
        <dbReference type="SAM" id="MobiDB-lite"/>
    </source>
</evidence>
<feature type="region of interest" description="Disordered" evidence="6">
    <location>
        <begin position="266"/>
        <end position="307"/>
    </location>
</feature>
<comment type="subcellular location">
    <subcellularLocation>
        <location evidence="1">Membrane</location>
    </subcellularLocation>
</comment>
<accession>A0AAW0X4D8</accession>
<feature type="non-terminal residue" evidence="8">
    <location>
        <position position="1"/>
    </location>
</feature>
<proteinExistence type="predicted"/>
<dbReference type="Gene3D" id="2.60.220.50">
    <property type="match status" value="1"/>
</dbReference>
<keyword evidence="4" id="KW-0472">Membrane</keyword>